<dbReference type="PANTHER" id="PTHR11728">
    <property type="entry name" value="GLYCEROL-3-PHOSPHATE DEHYDROGENASE"/>
    <property type="match status" value="1"/>
</dbReference>
<feature type="domain" description="Glycerol-3-phosphate dehydrogenase NAD-dependent N-terminal" evidence="18">
    <location>
        <begin position="3"/>
        <end position="161"/>
    </location>
</feature>
<dbReference type="GO" id="GO:0141152">
    <property type="term" value="F:glycerol-3-phosphate dehydrogenase (NAD+) activity"/>
    <property type="evidence" value="ECO:0007669"/>
    <property type="project" value="RHEA"/>
</dbReference>
<feature type="binding site" evidence="13">
    <location>
        <position position="32"/>
    </location>
    <ligand>
        <name>NADPH</name>
        <dbReference type="ChEBI" id="CHEBI:57783"/>
    </ligand>
</feature>
<name>A0A4V2SNL8_9BACL</name>
<dbReference type="NCBIfam" id="NF000942">
    <property type="entry name" value="PRK00094.1-4"/>
    <property type="match status" value="1"/>
</dbReference>
<accession>A0A4V2SNL8</accession>
<dbReference type="Pfam" id="PF01210">
    <property type="entry name" value="NAD_Gly3P_dh_N"/>
    <property type="match status" value="1"/>
</dbReference>
<evidence type="ECO:0000256" key="11">
    <source>
        <dbReference type="ARBA" id="ARBA00069372"/>
    </source>
</evidence>
<dbReference type="GO" id="GO:0005829">
    <property type="term" value="C:cytosol"/>
    <property type="evidence" value="ECO:0007669"/>
    <property type="project" value="TreeGrafter"/>
</dbReference>
<feature type="binding site" evidence="13">
    <location>
        <position position="280"/>
    </location>
    <ligand>
        <name>NADPH</name>
        <dbReference type="ChEBI" id="CHEBI:57783"/>
    </ligand>
</feature>
<dbReference type="InterPro" id="IPR006168">
    <property type="entry name" value="G3P_DH_NAD-dep"/>
</dbReference>
<dbReference type="InterPro" id="IPR013328">
    <property type="entry name" value="6PGD_dom2"/>
</dbReference>
<keyword evidence="3 13" id="KW-0521">NADP</keyword>
<dbReference type="EMBL" id="SLXK01000002">
    <property type="protein sequence ID" value="TCP31656.1"/>
    <property type="molecule type" value="Genomic_DNA"/>
</dbReference>
<feature type="binding site" evidence="13">
    <location>
        <position position="255"/>
    </location>
    <ligand>
        <name>sn-glycerol 3-phosphate</name>
        <dbReference type="ChEBI" id="CHEBI:57597"/>
    </ligand>
</feature>
<evidence type="ECO:0000256" key="13">
    <source>
        <dbReference type="HAMAP-Rule" id="MF_00394"/>
    </source>
</evidence>
<feature type="binding site" evidence="15">
    <location>
        <begin position="256"/>
        <end position="257"/>
    </location>
    <ligand>
        <name>substrate</name>
    </ligand>
</feature>
<reference evidence="20 21" key="1">
    <citation type="submission" date="2019-03" db="EMBL/GenBank/DDBJ databases">
        <title>Genomic Encyclopedia of Type Strains, Phase IV (KMG-IV): sequencing the most valuable type-strain genomes for metagenomic binning, comparative biology and taxonomic classification.</title>
        <authorList>
            <person name="Goeker M."/>
        </authorList>
    </citation>
    <scope>NUCLEOTIDE SEQUENCE [LARGE SCALE GENOMIC DNA]</scope>
    <source>
        <strain evidence="20 21">DSM 19377</strain>
    </source>
</reference>
<dbReference type="PRINTS" id="PR00077">
    <property type="entry name" value="GPDHDRGNASE"/>
</dbReference>
<dbReference type="Pfam" id="PF07479">
    <property type="entry name" value="NAD_Gly3P_dh_C"/>
    <property type="match status" value="1"/>
</dbReference>
<feature type="binding site" evidence="13">
    <location>
        <position position="12"/>
    </location>
    <ligand>
        <name>NADPH</name>
        <dbReference type="ChEBI" id="CHEBI:57783"/>
    </ligand>
</feature>
<feature type="binding site" evidence="13">
    <location>
        <position position="256"/>
    </location>
    <ligand>
        <name>NADPH</name>
        <dbReference type="ChEBI" id="CHEBI:57783"/>
    </ligand>
</feature>
<feature type="binding site" evidence="16">
    <location>
        <position position="141"/>
    </location>
    <ligand>
        <name>NAD(+)</name>
        <dbReference type="ChEBI" id="CHEBI:57540"/>
    </ligand>
</feature>
<feature type="binding site" evidence="13">
    <location>
        <position position="141"/>
    </location>
    <ligand>
        <name>NADPH</name>
        <dbReference type="ChEBI" id="CHEBI:57783"/>
    </ligand>
</feature>
<dbReference type="NCBIfam" id="NF000941">
    <property type="entry name" value="PRK00094.1-3"/>
    <property type="match status" value="1"/>
</dbReference>
<dbReference type="GO" id="GO:0046167">
    <property type="term" value="P:glycerol-3-phosphate biosynthetic process"/>
    <property type="evidence" value="ECO:0007669"/>
    <property type="project" value="UniProtKB-UniRule"/>
</dbReference>
<evidence type="ECO:0000313" key="21">
    <source>
        <dbReference type="Proteomes" id="UP000295416"/>
    </source>
</evidence>
<dbReference type="NCBIfam" id="NF000940">
    <property type="entry name" value="PRK00094.1-2"/>
    <property type="match status" value="1"/>
</dbReference>
<dbReference type="PIRSF" id="PIRSF000114">
    <property type="entry name" value="Glycerol-3-P_dh"/>
    <property type="match status" value="1"/>
</dbReference>
<feature type="binding site" evidence="13">
    <location>
        <position position="106"/>
    </location>
    <ligand>
        <name>sn-glycerol 3-phosphate</name>
        <dbReference type="ChEBI" id="CHEBI:57597"/>
    </ligand>
</feature>
<feature type="binding site" evidence="13">
    <location>
        <position position="245"/>
    </location>
    <ligand>
        <name>sn-glycerol 3-phosphate</name>
        <dbReference type="ChEBI" id="CHEBI:57597"/>
    </ligand>
</feature>
<evidence type="ECO:0000256" key="16">
    <source>
        <dbReference type="PIRSR" id="PIRSR000114-3"/>
    </source>
</evidence>
<feature type="binding site" evidence="13">
    <location>
        <position position="192"/>
    </location>
    <ligand>
        <name>sn-glycerol 3-phosphate</name>
        <dbReference type="ChEBI" id="CHEBI:57597"/>
    </ligand>
</feature>
<dbReference type="PANTHER" id="PTHR11728:SF1">
    <property type="entry name" value="GLYCEROL-3-PHOSPHATE DEHYDROGENASE [NAD(+)] 2, CHLOROPLASTIC"/>
    <property type="match status" value="1"/>
</dbReference>
<evidence type="ECO:0000256" key="7">
    <source>
        <dbReference type="ARBA" id="ARBA00023209"/>
    </source>
</evidence>
<feature type="binding site" evidence="13">
    <location>
        <position position="106"/>
    </location>
    <ligand>
        <name>NADPH</name>
        <dbReference type="ChEBI" id="CHEBI:57783"/>
    </ligand>
</feature>
<organism evidence="20 21">
    <name type="scientific">Scopulibacillus darangshiensis</name>
    <dbReference type="NCBI Taxonomy" id="442528"/>
    <lineage>
        <taxon>Bacteria</taxon>
        <taxon>Bacillati</taxon>
        <taxon>Bacillota</taxon>
        <taxon>Bacilli</taxon>
        <taxon>Bacillales</taxon>
        <taxon>Sporolactobacillaceae</taxon>
        <taxon>Scopulibacillus</taxon>
    </lineage>
</organism>
<feature type="binding site" evidence="13">
    <location>
        <position position="11"/>
    </location>
    <ligand>
        <name>NADPH</name>
        <dbReference type="ChEBI" id="CHEBI:57783"/>
    </ligand>
</feature>
<keyword evidence="21" id="KW-1185">Reference proteome</keyword>
<comment type="catalytic activity">
    <reaction evidence="13">
        <text>sn-glycerol 3-phosphate + NAD(+) = dihydroxyacetone phosphate + NADH + H(+)</text>
        <dbReference type="Rhea" id="RHEA:11092"/>
        <dbReference type="ChEBI" id="CHEBI:15378"/>
        <dbReference type="ChEBI" id="CHEBI:57540"/>
        <dbReference type="ChEBI" id="CHEBI:57597"/>
        <dbReference type="ChEBI" id="CHEBI:57642"/>
        <dbReference type="ChEBI" id="CHEBI:57945"/>
        <dbReference type="EC" id="1.1.1.94"/>
    </reaction>
</comment>
<feature type="binding site" evidence="13">
    <location>
        <position position="49"/>
    </location>
    <ligand>
        <name>NADPH</name>
        <dbReference type="ChEBI" id="CHEBI:57783"/>
    </ligand>
</feature>
<dbReference type="Gene3D" id="3.40.50.720">
    <property type="entry name" value="NAD(P)-binding Rossmann-like Domain"/>
    <property type="match status" value="1"/>
</dbReference>
<keyword evidence="7 13" id="KW-0594">Phospholipid biosynthesis</keyword>
<dbReference type="PROSITE" id="PS00957">
    <property type="entry name" value="NAD_G3PDH"/>
    <property type="match status" value="1"/>
</dbReference>
<dbReference type="InterPro" id="IPR008927">
    <property type="entry name" value="6-PGluconate_DH-like_C_sf"/>
</dbReference>
<evidence type="ECO:0000313" key="20">
    <source>
        <dbReference type="EMBL" id="TCP31656.1"/>
    </source>
</evidence>
<keyword evidence="13" id="KW-0963">Cytoplasm</keyword>
<dbReference type="InterPro" id="IPR006109">
    <property type="entry name" value="G3P_DH_NAD-dep_C"/>
</dbReference>
<dbReference type="GO" id="GO:0005975">
    <property type="term" value="P:carbohydrate metabolic process"/>
    <property type="evidence" value="ECO:0007669"/>
    <property type="project" value="InterPro"/>
</dbReference>
<dbReference type="GO" id="GO:0051287">
    <property type="term" value="F:NAD binding"/>
    <property type="evidence" value="ECO:0007669"/>
    <property type="project" value="InterPro"/>
</dbReference>
<feature type="domain" description="Glycerol-3-phosphate dehydrogenase NAD-dependent C-terminal" evidence="19">
    <location>
        <begin position="181"/>
        <end position="321"/>
    </location>
</feature>
<comment type="caution">
    <text evidence="20">The sequence shown here is derived from an EMBL/GenBank/DDBJ whole genome shotgun (WGS) entry which is preliminary data.</text>
</comment>
<evidence type="ECO:0000256" key="4">
    <source>
        <dbReference type="ARBA" id="ARBA00023002"/>
    </source>
</evidence>
<dbReference type="Gene3D" id="1.10.1040.10">
    <property type="entry name" value="N-(1-d-carboxylethyl)-l-norvaline Dehydrogenase, domain 2"/>
    <property type="match status" value="1"/>
</dbReference>
<evidence type="ECO:0000259" key="19">
    <source>
        <dbReference type="Pfam" id="PF07479"/>
    </source>
</evidence>
<keyword evidence="6 13" id="KW-0443">Lipid metabolism</keyword>
<dbReference type="SUPFAM" id="SSF48179">
    <property type="entry name" value="6-phosphogluconate dehydrogenase C-terminal domain-like"/>
    <property type="match status" value="1"/>
</dbReference>
<dbReference type="HAMAP" id="MF_00394">
    <property type="entry name" value="NAD_Glyc3P_dehydrog"/>
    <property type="match status" value="1"/>
</dbReference>
<evidence type="ECO:0000256" key="8">
    <source>
        <dbReference type="ARBA" id="ARBA00023264"/>
    </source>
</evidence>
<dbReference type="GO" id="GO:0006650">
    <property type="term" value="P:glycerophospholipid metabolic process"/>
    <property type="evidence" value="ECO:0007669"/>
    <property type="project" value="UniProtKB-UniRule"/>
</dbReference>
<feature type="active site" description="Proton acceptor" evidence="13 14">
    <location>
        <position position="192"/>
    </location>
</feature>
<feature type="binding site" evidence="16">
    <location>
        <position position="256"/>
    </location>
    <ligand>
        <name>NAD(+)</name>
        <dbReference type="ChEBI" id="CHEBI:57540"/>
    </ligand>
</feature>
<keyword evidence="5 13" id="KW-0520">NAD</keyword>
<dbReference type="GO" id="GO:0141153">
    <property type="term" value="F:glycerol-3-phosphate dehydrogenase (NADP+) activity"/>
    <property type="evidence" value="ECO:0007669"/>
    <property type="project" value="RHEA"/>
</dbReference>
<evidence type="ECO:0000256" key="10">
    <source>
        <dbReference type="ARBA" id="ARBA00066687"/>
    </source>
</evidence>
<evidence type="ECO:0000256" key="9">
    <source>
        <dbReference type="ARBA" id="ARBA00052716"/>
    </source>
</evidence>
<evidence type="ECO:0000256" key="5">
    <source>
        <dbReference type="ARBA" id="ARBA00023027"/>
    </source>
</evidence>
<dbReference type="AlphaFoldDB" id="A0A4V2SNL8"/>
<feature type="binding site" evidence="13">
    <location>
        <position position="139"/>
    </location>
    <ligand>
        <name>sn-glycerol 3-phosphate</name>
        <dbReference type="ChEBI" id="CHEBI:57597"/>
    </ligand>
</feature>
<comment type="pathway">
    <text evidence="13">Membrane lipid metabolism; glycerophospholipid metabolism.</text>
</comment>
<dbReference type="SUPFAM" id="SSF51735">
    <property type="entry name" value="NAD(P)-binding Rossmann-fold domains"/>
    <property type="match status" value="1"/>
</dbReference>
<evidence type="ECO:0000256" key="6">
    <source>
        <dbReference type="ARBA" id="ARBA00023098"/>
    </source>
</evidence>
<comment type="subcellular location">
    <subcellularLocation>
        <location evidence="13">Cytoplasm</location>
    </subcellularLocation>
</comment>
<feature type="binding site" evidence="13">
    <location>
        <position position="33"/>
    </location>
    <ligand>
        <name>NADPH</name>
        <dbReference type="ChEBI" id="CHEBI:57783"/>
    </ligand>
</feature>
<evidence type="ECO:0000256" key="15">
    <source>
        <dbReference type="PIRSR" id="PIRSR000114-2"/>
    </source>
</evidence>
<evidence type="ECO:0000256" key="12">
    <source>
        <dbReference type="ARBA" id="ARBA00080511"/>
    </source>
</evidence>
<feature type="binding site" evidence="13">
    <location>
        <position position="137"/>
    </location>
    <ligand>
        <name>sn-glycerol 3-phosphate</name>
        <dbReference type="ChEBI" id="CHEBI:57597"/>
    </ligand>
</feature>
<keyword evidence="4 13" id="KW-0560">Oxidoreductase</keyword>
<evidence type="ECO:0000256" key="17">
    <source>
        <dbReference type="RuleBase" id="RU000437"/>
    </source>
</evidence>
<comment type="similarity">
    <text evidence="1 13 17">Belongs to the NAD-dependent glycerol-3-phosphate dehydrogenase family.</text>
</comment>
<evidence type="ECO:0000256" key="14">
    <source>
        <dbReference type="PIRSR" id="PIRSR000114-1"/>
    </source>
</evidence>
<dbReference type="InterPro" id="IPR011128">
    <property type="entry name" value="G3P_DH_NAD-dep_N"/>
</dbReference>
<comment type="function">
    <text evidence="13">Catalyzes the reduction of the glycolytic intermediate dihydroxyacetone phosphate (DHAP) to sn-glycerol 3-phosphate (G3P), the key precursor for phospholipid synthesis.</text>
</comment>
<evidence type="ECO:0000259" key="18">
    <source>
        <dbReference type="Pfam" id="PF01210"/>
    </source>
</evidence>
<feature type="binding site" evidence="13">
    <location>
        <position position="256"/>
    </location>
    <ligand>
        <name>sn-glycerol 3-phosphate</name>
        <dbReference type="ChEBI" id="CHEBI:57597"/>
    </ligand>
</feature>
<dbReference type="GO" id="GO:0008654">
    <property type="term" value="P:phospholipid biosynthetic process"/>
    <property type="evidence" value="ECO:0007669"/>
    <property type="project" value="UniProtKB-KW"/>
</dbReference>
<keyword evidence="2 13" id="KW-0444">Lipid biosynthesis</keyword>
<dbReference type="RefSeq" id="WP_132743579.1">
    <property type="nucleotide sequence ID" value="NZ_SLXK01000002.1"/>
</dbReference>
<keyword evidence="13" id="KW-0547">Nucleotide-binding</keyword>
<dbReference type="UniPathway" id="UPA00940"/>
<feature type="binding site" evidence="13">
    <location>
        <position position="282"/>
    </location>
    <ligand>
        <name>NADPH</name>
        <dbReference type="ChEBI" id="CHEBI:57783"/>
    </ligand>
</feature>
<dbReference type="InterPro" id="IPR036291">
    <property type="entry name" value="NAD(P)-bd_dom_sf"/>
</dbReference>
<dbReference type="FunFam" id="1.10.1040.10:FF:000001">
    <property type="entry name" value="Glycerol-3-phosphate dehydrogenase [NAD(P)+]"/>
    <property type="match status" value="1"/>
</dbReference>
<dbReference type="Proteomes" id="UP000295416">
    <property type="component" value="Unassembled WGS sequence"/>
</dbReference>
<comment type="catalytic activity">
    <reaction evidence="9">
        <text>sn-glycerol 3-phosphate + NADP(+) = dihydroxyacetone phosphate + NADPH + H(+)</text>
        <dbReference type="Rhea" id="RHEA:11096"/>
        <dbReference type="ChEBI" id="CHEBI:15378"/>
        <dbReference type="ChEBI" id="CHEBI:57597"/>
        <dbReference type="ChEBI" id="CHEBI:57642"/>
        <dbReference type="ChEBI" id="CHEBI:57783"/>
        <dbReference type="ChEBI" id="CHEBI:58349"/>
        <dbReference type="EC" id="1.1.1.94"/>
    </reaction>
    <physiologicalReaction direction="right-to-left" evidence="9">
        <dbReference type="Rhea" id="RHEA:11098"/>
    </physiologicalReaction>
</comment>
<protein>
    <recommendedName>
        <fullName evidence="11 13">Glycerol-3-phosphate dehydrogenase [NAD(P)+]</fullName>
        <ecNumber evidence="10 13">1.1.1.94</ecNumber>
    </recommendedName>
    <alternativeName>
        <fullName evidence="13">NAD(P)(+)-dependent glycerol-3-phosphate dehydrogenase</fullName>
    </alternativeName>
    <alternativeName>
        <fullName evidence="12 13">NAD(P)H-dependent dihydroxyacetone-phosphate reductase</fullName>
    </alternativeName>
</protein>
<dbReference type="GO" id="GO:0046168">
    <property type="term" value="P:glycerol-3-phosphate catabolic process"/>
    <property type="evidence" value="ECO:0007669"/>
    <property type="project" value="InterPro"/>
</dbReference>
<dbReference type="FunFam" id="3.40.50.720:FF:000019">
    <property type="entry name" value="Glycerol-3-phosphate dehydrogenase [NAD(P)+]"/>
    <property type="match status" value="1"/>
</dbReference>
<feature type="binding site" evidence="15">
    <location>
        <position position="106"/>
    </location>
    <ligand>
        <name>substrate</name>
    </ligand>
</feature>
<evidence type="ECO:0000256" key="1">
    <source>
        <dbReference type="ARBA" id="ARBA00011009"/>
    </source>
</evidence>
<evidence type="ECO:0000256" key="2">
    <source>
        <dbReference type="ARBA" id="ARBA00022516"/>
    </source>
</evidence>
<keyword evidence="8 13" id="KW-1208">Phospholipid metabolism</keyword>
<proteinExistence type="inferred from homology"/>
<feature type="binding site" evidence="16">
    <location>
        <begin position="8"/>
        <end position="13"/>
    </location>
    <ligand>
        <name>NAD(+)</name>
        <dbReference type="ChEBI" id="CHEBI:57540"/>
    </ligand>
</feature>
<dbReference type="EC" id="1.1.1.94" evidence="10 13"/>
<dbReference type="OrthoDB" id="9812273at2"/>
<feature type="binding site" evidence="13">
    <location>
        <position position="257"/>
    </location>
    <ligand>
        <name>sn-glycerol 3-phosphate</name>
        <dbReference type="ChEBI" id="CHEBI:57597"/>
    </ligand>
</feature>
<gene>
    <name evidence="13" type="primary">gpsA</name>
    <name evidence="20" type="ORF">EV207_102146</name>
</gene>
<evidence type="ECO:0000256" key="3">
    <source>
        <dbReference type="ARBA" id="ARBA00022857"/>
    </source>
</evidence>
<sequence>MTKIAVIGAGSWGTALAMVLADNGHTVNLWGRRKEQITEINSRHTNERYLPDVLLPNNIIGCDDIGEAVKDVETILLVTPTKGIRDVLGQIKPHLKGPVLFIHGSKGIEPHTSKRISEMIEEEIPESKREAVVVLSGPSHAEEVCHRQPTTVAVASYDEKAAHKVQDLFINQYFRVYTNDDVIGVEIGGALKNIIALGAGISDGLGYGDNAKAALITRGLAEISRLGTKMGAHPLTFTGLAGMGDLIVTCTSVHSRNWRAGNLLGKGHDLDETLEEMGMVVEGVRTTEAAYYLSEREDVDLPITAAIYDVLFNQKSAKLAVDELMGRGKTSEIGELTDILAEKLEEGNSPF</sequence>